<feature type="transmembrane region" description="Helical" evidence="7">
    <location>
        <begin position="110"/>
        <end position="132"/>
    </location>
</feature>
<evidence type="ECO:0000259" key="8">
    <source>
        <dbReference type="PROSITE" id="PS51201"/>
    </source>
</evidence>
<keyword evidence="3" id="KW-0813">Transport</keyword>
<dbReference type="AlphaFoldDB" id="A0A1F7X4M3"/>
<feature type="transmembrane region" description="Helical" evidence="7">
    <location>
        <begin position="354"/>
        <end position="372"/>
    </location>
</feature>
<dbReference type="GO" id="GO:1902600">
    <property type="term" value="P:proton transmembrane transport"/>
    <property type="evidence" value="ECO:0007669"/>
    <property type="project" value="InterPro"/>
</dbReference>
<feature type="transmembrane region" description="Helical" evidence="7">
    <location>
        <begin position="215"/>
        <end position="236"/>
    </location>
</feature>
<dbReference type="Gene3D" id="1.20.1530.20">
    <property type="match status" value="1"/>
</dbReference>
<dbReference type="InterPro" id="IPR036291">
    <property type="entry name" value="NAD(P)-bd_dom_sf"/>
</dbReference>
<feature type="transmembrane region" description="Helical" evidence="7">
    <location>
        <begin position="173"/>
        <end position="195"/>
    </location>
</feature>
<protein>
    <recommendedName>
        <fullName evidence="8">RCK N-terminal domain-containing protein</fullName>
    </recommendedName>
</protein>
<dbReference type="InterPro" id="IPR003148">
    <property type="entry name" value="RCK_N"/>
</dbReference>
<dbReference type="PANTHER" id="PTHR42751:SF3">
    <property type="entry name" value="SODIUM_GLUTAMATE SYMPORTER"/>
    <property type="match status" value="1"/>
</dbReference>
<dbReference type="InterPro" id="IPR038770">
    <property type="entry name" value="Na+/solute_symporter_sf"/>
</dbReference>
<proteinExistence type="inferred from homology"/>
<evidence type="ECO:0000256" key="5">
    <source>
        <dbReference type="ARBA" id="ARBA00022989"/>
    </source>
</evidence>
<feature type="domain" description="RCK N-terminal" evidence="8">
    <location>
        <begin position="410"/>
        <end position="526"/>
    </location>
</feature>
<feature type="transmembrane region" description="Helical" evidence="7">
    <location>
        <begin position="82"/>
        <end position="104"/>
    </location>
</feature>
<feature type="transmembrane region" description="Helical" evidence="7">
    <location>
        <begin position="323"/>
        <end position="348"/>
    </location>
</feature>
<dbReference type="Pfam" id="PF00999">
    <property type="entry name" value="Na_H_Exchanger"/>
    <property type="match status" value="1"/>
</dbReference>
<dbReference type="PROSITE" id="PS51201">
    <property type="entry name" value="RCK_N"/>
    <property type="match status" value="1"/>
</dbReference>
<feature type="transmembrane region" description="Helical" evidence="7">
    <location>
        <begin position="6"/>
        <end position="26"/>
    </location>
</feature>
<name>A0A1F7X4M3_9BACT</name>
<sequence length="565" mass="60105">MQPGLAPEVFFVLLAALCGGLLVRLLKLQPIVGYILAGVVFGSIFPVYGGQIQKLAEIGAVLLLFSVGIELSLSKLARVAKVAVIGAIIQMAFISLLAYGLLSVLGLNPLTAFILAFGFSLSSTAVVVKILTDKGEENTLHGEIMIGWLLVQDLAVIPMMVVLPAIASPGEGGVIGASILALGKAVAVVVGTLALGKLIVPFVIHKIAAINSRELLVLSSLTLALGTAFLTSYFGVSPALGAFLAGVVISESQENHAVFAETRPLRDIFVALFFVTLGFLVTPQTVIANIGIILVMATLVIVAKALAVFVLTVGLGYHGKTAIAVALGLSQIGEFAFVIFSLALALGLIEPTTATIGVATTLLTLVATPFLFRSITPTWRKARDSFVKISFLEKIVTGGDRRESPAVEYKEHIIICGYGRVGGWVGKALDSMSMPFVVVDYNQAVISDLRKKGIEAIYGDPTEKEVIEAAGVKNAKVVVLAIPDETSQEEIIAFVQNVNPSAKIISRVHKDEAWDKLKILKVDKVIQPEFEAAISMIRTILVSMGKTKEDINERTKRIRLSHAMT</sequence>
<feature type="transmembrane region" description="Helical" evidence="7">
    <location>
        <begin position="286"/>
        <end position="311"/>
    </location>
</feature>
<evidence type="ECO:0000256" key="6">
    <source>
        <dbReference type="ARBA" id="ARBA00023136"/>
    </source>
</evidence>
<evidence type="ECO:0000256" key="1">
    <source>
        <dbReference type="ARBA" id="ARBA00004141"/>
    </source>
</evidence>
<dbReference type="GO" id="GO:0006813">
    <property type="term" value="P:potassium ion transport"/>
    <property type="evidence" value="ECO:0007669"/>
    <property type="project" value="InterPro"/>
</dbReference>
<evidence type="ECO:0000256" key="3">
    <source>
        <dbReference type="ARBA" id="ARBA00022448"/>
    </source>
</evidence>
<evidence type="ECO:0000313" key="10">
    <source>
        <dbReference type="Proteomes" id="UP000176778"/>
    </source>
</evidence>
<keyword evidence="5 7" id="KW-1133">Transmembrane helix</keyword>
<keyword evidence="6 7" id="KW-0472">Membrane</keyword>
<dbReference type="Proteomes" id="UP000176778">
    <property type="component" value="Unassembled WGS sequence"/>
</dbReference>
<evidence type="ECO:0000256" key="2">
    <source>
        <dbReference type="ARBA" id="ARBA00005551"/>
    </source>
</evidence>
<evidence type="ECO:0000256" key="4">
    <source>
        <dbReference type="ARBA" id="ARBA00022692"/>
    </source>
</evidence>
<feature type="transmembrane region" description="Helical" evidence="7">
    <location>
        <begin position="144"/>
        <end position="167"/>
    </location>
</feature>
<feature type="transmembrane region" description="Helical" evidence="7">
    <location>
        <begin position="31"/>
        <end position="49"/>
    </location>
</feature>
<dbReference type="InterPro" id="IPR006153">
    <property type="entry name" value="Cation/H_exchanger_TM"/>
</dbReference>
<feature type="transmembrane region" description="Helical" evidence="7">
    <location>
        <begin position="55"/>
        <end position="73"/>
    </location>
</feature>
<dbReference type="PANTHER" id="PTHR42751">
    <property type="entry name" value="SODIUM/HYDROGEN EXCHANGER FAMILY/TRKA DOMAIN PROTEIN"/>
    <property type="match status" value="1"/>
</dbReference>
<dbReference type="EMBL" id="MGFR01000002">
    <property type="protein sequence ID" value="OGM10006.1"/>
    <property type="molecule type" value="Genomic_DNA"/>
</dbReference>
<dbReference type="STRING" id="1802479.A2Y68_01105"/>
<comment type="subcellular location">
    <subcellularLocation>
        <location evidence="1">Membrane</location>
        <topology evidence="1">Multi-pass membrane protein</topology>
    </subcellularLocation>
</comment>
<accession>A0A1F7X4M3</accession>
<dbReference type="Gene3D" id="3.40.50.720">
    <property type="entry name" value="NAD(P)-binding Rossmann-like Domain"/>
    <property type="match status" value="1"/>
</dbReference>
<comment type="similarity">
    <text evidence="2">Belongs to the monovalent cation:proton antiporter 2 (CPA2) transporter (TC 2.A.37) family.</text>
</comment>
<evidence type="ECO:0000256" key="7">
    <source>
        <dbReference type="SAM" id="Phobius"/>
    </source>
</evidence>
<gene>
    <name evidence="9" type="ORF">A2Y68_01105</name>
</gene>
<dbReference type="SUPFAM" id="SSF51735">
    <property type="entry name" value="NAD(P)-binding Rossmann-fold domains"/>
    <property type="match status" value="1"/>
</dbReference>
<reference evidence="9 10" key="1">
    <citation type="journal article" date="2016" name="Nat. Commun.">
        <title>Thousands of microbial genomes shed light on interconnected biogeochemical processes in an aquifer system.</title>
        <authorList>
            <person name="Anantharaman K."/>
            <person name="Brown C.T."/>
            <person name="Hug L.A."/>
            <person name="Sharon I."/>
            <person name="Castelle C.J."/>
            <person name="Probst A.J."/>
            <person name="Thomas B.C."/>
            <person name="Singh A."/>
            <person name="Wilkins M.J."/>
            <person name="Karaoz U."/>
            <person name="Brodie E.L."/>
            <person name="Williams K.H."/>
            <person name="Hubbard S.S."/>
            <person name="Banfield J.F."/>
        </authorList>
    </citation>
    <scope>NUCLEOTIDE SEQUENCE [LARGE SCALE GENOMIC DNA]</scope>
</reference>
<dbReference type="GO" id="GO:0016020">
    <property type="term" value="C:membrane"/>
    <property type="evidence" value="ECO:0007669"/>
    <property type="project" value="UniProtKB-SubCell"/>
</dbReference>
<evidence type="ECO:0000313" key="9">
    <source>
        <dbReference type="EMBL" id="OGM10006.1"/>
    </source>
</evidence>
<comment type="caution">
    <text evidence="9">The sequence shown here is derived from an EMBL/GenBank/DDBJ whole genome shotgun (WGS) entry which is preliminary data.</text>
</comment>
<organism evidence="9 10">
    <name type="scientific">Candidatus Woesebacteria bacterium RBG_13_46_13</name>
    <dbReference type="NCBI Taxonomy" id="1802479"/>
    <lineage>
        <taxon>Bacteria</taxon>
        <taxon>Candidatus Woeseibacteriota</taxon>
    </lineage>
</organism>
<dbReference type="GO" id="GO:0015297">
    <property type="term" value="F:antiporter activity"/>
    <property type="evidence" value="ECO:0007669"/>
    <property type="project" value="InterPro"/>
</dbReference>
<keyword evidence="4 7" id="KW-0812">Transmembrane</keyword>
<dbReference type="Pfam" id="PF02254">
    <property type="entry name" value="TrkA_N"/>
    <property type="match status" value="1"/>
</dbReference>